<dbReference type="PANTHER" id="PTHR45790:SF6">
    <property type="entry name" value="UROPORPHYRINOGEN-III C-METHYLTRANSFERASE"/>
    <property type="match status" value="1"/>
</dbReference>
<sequence>MKAKSKGSRATGLPSGNTPVHCRQPRGSTASHCARKPLQTIQCPARQVLVLGLASRPFYGTGETPALGTPGFASSGVDDVFELIPRWLSRPHLWLHGQPCATCHALIFAFMLTMLVSTSQQLSGNPSPLHNTAPLPLLVIDLNMRRNDHLCGVWRRRQMPCNVMTTSLVPLFPLLFALTHLSPGVAFVPATPSPFPCILSSTPHPLTIPTPRPVTSTAVSAFLNDDSRLGPSSLTPSPGPSPPQGRITLVGAGPGDPDLLTLAAIRAMATADLVVADRLIPPEMLKLVTGNLKIAGKRPGCADAAQKEIYQWVRDGMAARQHVVRLKIGDPFLFGRGGEEVLEFREKLGVDPEIIPGVSSAFAAPLLAAIPVTHRGVSNQVYVCTGFGKGGDRPYLAPFYANQTAVFLMAVGRLRELTRQLTSVAGYPEETPVAIVEQASTPRQRTVVATLDKIAAVAERVRVTAPAVVVVGEVVRVLLEEGEDGEEGGRVIEGKAGRKGCGDAMLAYIGGAMTDQEAALFGADGRGGGKEEGGIPSFFKRLRRARDETAGRSEEVEEGAKEAIMARRGGGRRRTSRLRKWKFWVKAALGRVLKRAK</sequence>
<evidence type="ECO:0000313" key="6">
    <source>
        <dbReference type="EMBL" id="EWM25943.1"/>
    </source>
</evidence>
<dbReference type="GO" id="GO:0019354">
    <property type="term" value="P:siroheme biosynthetic process"/>
    <property type="evidence" value="ECO:0007669"/>
    <property type="project" value="InterPro"/>
</dbReference>
<dbReference type="InterPro" id="IPR000878">
    <property type="entry name" value="4pyrrol_Mease"/>
</dbReference>
<dbReference type="Pfam" id="PF00590">
    <property type="entry name" value="TP_methylase"/>
    <property type="match status" value="1"/>
</dbReference>
<keyword evidence="2 6" id="KW-0808">Transferase</keyword>
<feature type="region of interest" description="Disordered" evidence="4">
    <location>
        <begin position="549"/>
        <end position="571"/>
    </location>
</feature>
<feature type="region of interest" description="Disordered" evidence="4">
    <location>
        <begin position="229"/>
        <end position="250"/>
    </location>
</feature>
<dbReference type="GO" id="GO:0004851">
    <property type="term" value="F:uroporphyrin-III C-methyltransferase activity"/>
    <property type="evidence" value="ECO:0007669"/>
    <property type="project" value="TreeGrafter"/>
</dbReference>
<evidence type="ECO:0000256" key="3">
    <source>
        <dbReference type="ARBA" id="ARBA00022691"/>
    </source>
</evidence>
<evidence type="ECO:0000256" key="2">
    <source>
        <dbReference type="ARBA" id="ARBA00022679"/>
    </source>
</evidence>
<dbReference type="InterPro" id="IPR006366">
    <property type="entry name" value="CobA/CysG_C"/>
</dbReference>
<evidence type="ECO:0000256" key="1">
    <source>
        <dbReference type="ARBA" id="ARBA00022603"/>
    </source>
</evidence>
<dbReference type="GO" id="GO:0032259">
    <property type="term" value="P:methylation"/>
    <property type="evidence" value="ECO:0007669"/>
    <property type="project" value="UniProtKB-KW"/>
</dbReference>
<gene>
    <name evidence="6" type="primary">UPM</name>
    <name evidence="6" type="ORF">Naga_100695g1</name>
</gene>
<dbReference type="InterPro" id="IPR014777">
    <property type="entry name" value="4pyrrole_Mease_sub1"/>
</dbReference>
<proteinExistence type="predicted"/>
<feature type="domain" description="Tetrapyrrole methylase" evidence="5">
    <location>
        <begin position="246"/>
        <end position="454"/>
    </location>
</feature>
<dbReference type="SUPFAM" id="SSF53790">
    <property type="entry name" value="Tetrapyrrole methylase"/>
    <property type="match status" value="1"/>
</dbReference>
<accession>W7TR06</accession>
<dbReference type="OrthoDB" id="508204at2759"/>
<organism evidence="6 7">
    <name type="scientific">Nannochloropsis gaditana</name>
    <dbReference type="NCBI Taxonomy" id="72520"/>
    <lineage>
        <taxon>Eukaryota</taxon>
        <taxon>Sar</taxon>
        <taxon>Stramenopiles</taxon>
        <taxon>Ochrophyta</taxon>
        <taxon>Eustigmatophyceae</taxon>
        <taxon>Eustigmatales</taxon>
        <taxon>Monodopsidaceae</taxon>
        <taxon>Nannochloropsis</taxon>
    </lineage>
</organism>
<protein>
    <submittedName>
        <fullName evidence="6">Putative uroporphyrin-3 c-methyltransferase</fullName>
    </submittedName>
</protein>
<dbReference type="CDD" id="cd11642">
    <property type="entry name" value="SUMT"/>
    <property type="match status" value="1"/>
</dbReference>
<feature type="compositionally biased region" description="Basic and acidic residues" evidence="4">
    <location>
        <begin position="549"/>
        <end position="565"/>
    </location>
</feature>
<dbReference type="Proteomes" id="UP000019335">
    <property type="component" value="Chromosome 10"/>
</dbReference>
<dbReference type="FunFam" id="3.30.950.10:FF:000005">
    <property type="entry name" value="Uroporphyrin-III c-methyltransferase, putative"/>
    <property type="match status" value="1"/>
</dbReference>
<dbReference type="AlphaFoldDB" id="W7TR06"/>
<dbReference type="PANTHER" id="PTHR45790">
    <property type="entry name" value="SIROHEME SYNTHASE-RELATED"/>
    <property type="match status" value="1"/>
</dbReference>
<reference evidence="6 7" key="1">
    <citation type="journal article" date="2014" name="Mol. Plant">
        <title>Chromosome Scale Genome Assembly and Transcriptome Profiling of Nannochloropsis gaditana in Nitrogen Depletion.</title>
        <authorList>
            <person name="Corteggiani Carpinelli E."/>
            <person name="Telatin A."/>
            <person name="Vitulo N."/>
            <person name="Forcato C."/>
            <person name="D'Angelo M."/>
            <person name="Schiavon R."/>
            <person name="Vezzi A."/>
            <person name="Giacometti G.M."/>
            <person name="Morosinotto T."/>
            <person name="Valle G."/>
        </authorList>
    </citation>
    <scope>NUCLEOTIDE SEQUENCE [LARGE SCALE GENOMIC DNA]</scope>
    <source>
        <strain evidence="6 7">B-31</strain>
    </source>
</reference>
<evidence type="ECO:0000259" key="5">
    <source>
        <dbReference type="Pfam" id="PF00590"/>
    </source>
</evidence>
<dbReference type="InterPro" id="IPR035996">
    <property type="entry name" value="4pyrrol_Methylase_sf"/>
</dbReference>
<dbReference type="Gene3D" id="3.30.950.10">
    <property type="entry name" value="Methyltransferase, Cobalt-precorrin-4 Transmethylase, Domain 2"/>
    <property type="match status" value="1"/>
</dbReference>
<keyword evidence="3" id="KW-0949">S-adenosyl-L-methionine</keyword>
<dbReference type="InterPro" id="IPR050161">
    <property type="entry name" value="Siro_Cobalamin_biosynth"/>
</dbReference>
<keyword evidence="1 6" id="KW-0489">Methyltransferase</keyword>
<name>W7TR06_9STRA</name>
<dbReference type="Gene3D" id="3.40.1010.10">
    <property type="entry name" value="Cobalt-precorrin-4 Transmethylase, Domain 1"/>
    <property type="match status" value="1"/>
</dbReference>
<comment type="caution">
    <text evidence="6">The sequence shown here is derived from an EMBL/GenBank/DDBJ whole genome shotgun (WGS) entry which is preliminary data.</text>
</comment>
<feature type="region of interest" description="Disordered" evidence="4">
    <location>
        <begin position="1"/>
        <end position="28"/>
    </location>
</feature>
<evidence type="ECO:0000313" key="7">
    <source>
        <dbReference type="Proteomes" id="UP000019335"/>
    </source>
</evidence>
<dbReference type="NCBIfam" id="TIGR01469">
    <property type="entry name" value="cobA_cysG_Cterm"/>
    <property type="match status" value="1"/>
</dbReference>
<keyword evidence="7" id="KW-1185">Reference proteome</keyword>
<dbReference type="EMBL" id="AZIL01000823">
    <property type="protein sequence ID" value="EWM25943.1"/>
    <property type="molecule type" value="Genomic_DNA"/>
</dbReference>
<dbReference type="NCBIfam" id="NF004790">
    <property type="entry name" value="PRK06136.1"/>
    <property type="match status" value="1"/>
</dbReference>
<evidence type="ECO:0000256" key="4">
    <source>
        <dbReference type="SAM" id="MobiDB-lite"/>
    </source>
</evidence>
<dbReference type="InterPro" id="IPR014776">
    <property type="entry name" value="4pyrrole_Mease_sub2"/>
</dbReference>